<keyword evidence="1" id="KW-1003">Cell membrane</keyword>
<evidence type="ECO:0000313" key="8">
    <source>
        <dbReference type="Proteomes" id="UP000264492"/>
    </source>
</evidence>
<evidence type="ECO:0000256" key="5">
    <source>
        <dbReference type="SAM" id="Phobius"/>
    </source>
</evidence>
<comment type="caution">
    <text evidence="7">The sequence shown here is derived from an EMBL/GenBank/DDBJ whole genome shotgun (WGS) entry which is preliminary data.</text>
</comment>
<dbReference type="AlphaFoldDB" id="A0A371K3F2"/>
<organism evidence="7 8">
    <name type="scientific">Lysobacter silvisoli</name>
    <dbReference type="NCBI Taxonomy" id="2293254"/>
    <lineage>
        <taxon>Bacteria</taxon>
        <taxon>Pseudomonadati</taxon>
        <taxon>Pseudomonadota</taxon>
        <taxon>Gammaproteobacteria</taxon>
        <taxon>Lysobacterales</taxon>
        <taxon>Lysobacteraceae</taxon>
        <taxon>Lysobacter</taxon>
    </lineage>
</organism>
<protein>
    <submittedName>
        <fullName evidence="7">DUF1049 domain-containing protein</fullName>
    </submittedName>
</protein>
<evidence type="ECO:0000256" key="3">
    <source>
        <dbReference type="ARBA" id="ARBA00022989"/>
    </source>
</evidence>
<dbReference type="InterPro" id="IPR010445">
    <property type="entry name" value="LapA_dom"/>
</dbReference>
<proteinExistence type="predicted"/>
<evidence type="ECO:0000259" key="6">
    <source>
        <dbReference type="Pfam" id="PF06305"/>
    </source>
</evidence>
<keyword evidence="4 5" id="KW-0472">Membrane</keyword>
<evidence type="ECO:0000256" key="4">
    <source>
        <dbReference type="ARBA" id="ARBA00023136"/>
    </source>
</evidence>
<keyword evidence="8" id="KW-1185">Reference proteome</keyword>
<keyword evidence="3 5" id="KW-1133">Transmembrane helix</keyword>
<keyword evidence="2 5" id="KW-0812">Transmembrane</keyword>
<dbReference type="GO" id="GO:0005886">
    <property type="term" value="C:plasma membrane"/>
    <property type="evidence" value="ECO:0007669"/>
    <property type="project" value="InterPro"/>
</dbReference>
<feature type="transmembrane region" description="Helical" evidence="5">
    <location>
        <begin position="40"/>
        <end position="67"/>
    </location>
</feature>
<dbReference type="EMBL" id="QTSU01000001">
    <property type="protein sequence ID" value="RDZ28456.1"/>
    <property type="molecule type" value="Genomic_DNA"/>
</dbReference>
<dbReference type="Proteomes" id="UP000264492">
    <property type="component" value="Unassembled WGS sequence"/>
</dbReference>
<sequence length="85" mass="8823">MRLIRFLIALLCLAAGAVVGALNRQIVPIDLGFGTFPTTLGVALLVALLLGVLAGGLAITASLVLPLRRRLARAERVAAAPPREV</sequence>
<dbReference type="RefSeq" id="WP_115857895.1">
    <property type="nucleotide sequence ID" value="NZ_QTSU01000001.1"/>
</dbReference>
<feature type="domain" description="Lipopolysaccharide assembly protein A" evidence="6">
    <location>
        <begin position="23"/>
        <end position="76"/>
    </location>
</feature>
<evidence type="ECO:0000313" key="7">
    <source>
        <dbReference type="EMBL" id="RDZ28456.1"/>
    </source>
</evidence>
<evidence type="ECO:0000256" key="2">
    <source>
        <dbReference type="ARBA" id="ARBA00022692"/>
    </source>
</evidence>
<gene>
    <name evidence="7" type="ORF">DX914_04810</name>
</gene>
<name>A0A371K3F2_9GAMM</name>
<evidence type="ECO:0000256" key="1">
    <source>
        <dbReference type="ARBA" id="ARBA00022475"/>
    </source>
</evidence>
<accession>A0A371K3F2</accession>
<reference evidence="7 8" key="1">
    <citation type="submission" date="2018-08" db="EMBL/GenBank/DDBJ databases">
        <title>Lysobacter sp. zong2l5, whole genome shotgun sequence.</title>
        <authorList>
            <person name="Zhang X."/>
            <person name="Feng G."/>
            <person name="Zhu H."/>
        </authorList>
    </citation>
    <scope>NUCLEOTIDE SEQUENCE [LARGE SCALE GENOMIC DNA]</scope>
    <source>
        <strain evidence="8">zong2l5</strain>
    </source>
</reference>
<dbReference type="Pfam" id="PF06305">
    <property type="entry name" value="LapA_dom"/>
    <property type="match status" value="1"/>
</dbReference>